<dbReference type="VEuPathDB" id="TriTrypDB:TcIL3000_8_8250"/>
<name>G0UT82_TRYCI</name>
<feature type="compositionally biased region" description="Basic and acidic residues" evidence="1">
    <location>
        <begin position="119"/>
        <end position="130"/>
    </location>
</feature>
<evidence type="ECO:0000313" key="3">
    <source>
        <dbReference type="EMBL" id="CCC92595.1"/>
    </source>
</evidence>
<evidence type="ECO:0000256" key="2">
    <source>
        <dbReference type="SAM" id="SignalP"/>
    </source>
</evidence>
<organism evidence="3">
    <name type="scientific">Trypanosoma congolense (strain IL3000)</name>
    <dbReference type="NCBI Taxonomy" id="1068625"/>
    <lineage>
        <taxon>Eukaryota</taxon>
        <taxon>Discoba</taxon>
        <taxon>Euglenozoa</taxon>
        <taxon>Kinetoplastea</taxon>
        <taxon>Metakinetoplastina</taxon>
        <taxon>Trypanosomatida</taxon>
        <taxon>Trypanosomatidae</taxon>
        <taxon>Trypanosoma</taxon>
        <taxon>Nannomonas</taxon>
    </lineage>
</organism>
<feature type="compositionally biased region" description="Basic and acidic residues" evidence="1">
    <location>
        <begin position="216"/>
        <end position="240"/>
    </location>
</feature>
<feature type="region of interest" description="Disordered" evidence="1">
    <location>
        <begin position="67"/>
        <end position="93"/>
    </location>
</feature>
<dbReference type="PROSITE" id="PS51257">
    <property type="entry name" value="PROKAR_LIPOPROTEIN"/>
    <property type="match status" value="1"/>
</dbReference>
<dbReference type="AlphaFoldDB" id="G0UT82"/>
<reference evidence="3" key="1">
    <citation type="journal article" date="2012" name="Proc. Natl. Acad. Sci. U.S.A.">
        <title>Antigenic diversity is generated by distinct evolutionary mechanisms in African trypanosome species.</title>
        <authorList>
            <person name="Jackson A.P."/>
            <person name="Berry A."/>
            <person name="Aslett M."/>
            <person name="Allison H.C."/>
            <person name="Burton P."/>
            <person name="Vavrova-Anderson J."/>
            <person name="Brown R."/>
            <person name="Browne H."/>
            <person name="Corton N."/>
            <person name="Hauser H."/>
            <person name="Gamble J."/>
            <person name="Gilderthorp R."/>
            <person name="Marcello L."/>
            <person name="McQuillan J."/>
            <person name="Otto T.D."/>
            <person name="Quail M.A."/>
            <person name="Sanders M.J."/>
            <person name="van Tonder A."/>
            <person name="Ginger M.L."/>
            <person name="Field M.C."/>
            <person name="Barry J.D."/>
            <person name="Hertz-Fowler C."/>
            <person name="Berriman M."/>
        </authorList>
    </citation>
    <scope>NUCLEOTIDE SEQUENCE</scope>
    <source>
        <strain evidence="3">IL3000</strain>
    </source>
</reference>
<feature type="region of interest" description="Disordered" evidence="1">
    <location>
        <begin position="119"/>
        <end position="143"/>
    </location>
</feature>
<dbReference type="EMBL" id="HE575321">
    <property type="protein sequence ID" value="CCC92595.1"/>
    <property type="molecule type" value="Genomic_DNA"/>
</dbReference>
<evidence type="ECO:0000256" key="1">
    <source>
        <dbReference type="SAM" id="MobiDB-lite"/>
    </source>
</evidence>
<evidence type="ECO:0008006" key="4">
    <source>
        <dbReference type="Google" id="ProtNLM"/>
    </source>
</evidence>
<sequence>MHGTFVRFCAATLLLLHSTALTACAASADNTTVEELNSEELGQLHKCRACVALTTIFSEEVVGPAEKVQQQLRQQQMHENGSARSPRNSDAVRAGERQRLVADLHDAIEKLCTRVKEHNNRKSFSEEDKRQRQKSSAGAGVVNKNSGVGKKRLWYVPVTMAACDAVLEDVSESLATEAFALLLPERVSGSATGGLSTICEREHHCSARLTRRLAVEDEQAKAKEEAEEAARHRREEDEAKKKRQTAAQVERGELLRRATVVVTVVGVAALIWRGRKHPRPAQHAKEA</sequence>
<proteinExistence type="predicted"/>
<feature type="chain" id="PRO_5003410143" description="Transmembrane protein" evidence="2">
    <location>
        <begin position="26"/>
        <end position="287"/>
    </location>
</feature>
<accession>G0UT82</accession>
<keyword evidence="2" id="KW-0732">Signal</keyword>
<feature type="region of interest" description="Disordered" evidence="1">
    <location>
        <begin position="216"/>
        <end position="248"/>
    </location>
</feature>
<gene>
    <name evidence="3" type="ORF">TCIL3000_8_8250</name>
</gene>
<feature type="signal peptide" evidence="2">
    <location>
        <begin position="1"/>
        <end position="25"/>
    </location>
</feature>
<feature type="compositionally biased region" description="Polar residues" evidence="1">
    <location>
        <begin position="68"/>
        <end position="88"/>
    </location>
</feature>
<protein>
    <recommendedName>
        <fullName evidence="4">Transmembrane protein</fullName>
    </recommendedName>
</protein>